<dbReference type="EMBL" id="JAMKPW020000043">
    <property type="protein sequence ID" value="KAK8194296.1"/>
    <property type="molecule type" value="Genomic_DNA"/>
</dbReference>
<evidence type="ECO:0000313" key="2">
    <source>
        <dbReference type="Proteomes" id="UP001320706"/>
    </source>
</evidence>
<proteinExistence type="predicted"/>
<keyword evidence="2" id="KW-1185">Reference proteome</keyword>
<dbReference type="Proteomes" id="UP001320706">
    <property type="component" value="Unassembled WGS sequence"/>
</dbReference>
<accession>A0ACC3S3Y4</accession>
<name>A0ACC3S3Y4_9PEZI</name>
<reference evidence="1" key="1">
    <citation type="submission" date="2024-02" db="EMBL/GenBank/DDBJ databases">
        <title>Metagenome Assembled Genome of Zalaria obscura JY119.</title>
        <authorList>
            <person name="Vighnesh L."/>
            <person name="Jagadeeshwari U."/>
            <person name="Venkata Ramana C."/>
            <person name="Sasikala C."/>
        </authorList>
    </citation>
    <scope>NUCLEOTIDE SEQUENCE</scope>
    <source>
        <strain evidence="1">JY119</strain>
    </source>
</reference>
<comment type="caution">
    <text evidence="1">The sequence shown here is derived from an EMBL/GenBank/DDBJ whole genome shotgun (WGS) entry which is preliminary data.</text>
</comment>
<gene>
    <name evidence="1" type="ORF">M8818_007484</name>
</gene>
<evidence type="ECO:0000313" key="1">
    <source>
        <dbReference type="EMBL" id="KAK8194296.1"/>
    </source>
</evidence>
<organism evidence="1 2">
    <name type="scientific">Zalaria obscura</name>
    <dbReference type="NCBI Taxonomy" id="2024903"/>
    <lineage>
        <taxon>Eukaryota</taxon>
        <taxon>Fungi</taxon>
        <taxon>Dikarya</taxon>
        <taxon>Ascomycota</taxon>
        <taxon>Pezizomycotina</taxon>
        <taxon>Dothideomycetes</taxon>
        <taxon>Dothideomycetidae</taxon>
        <taxon>Dothideales</taxon>
        <taxon>Zalariaceae</taxon>
        <taxon>Zalaria</taxon>
    </lineage>
</organism>
<sequence length="356" mass="39635">MLLRANNAAEPAFPSPSPATVDDTGDSSQQAVGGSEQGVSTPLDGQVPEEIRQKRKEITDQLQAQSDERLSARKRRRRTRGWANMGPDPPGPPRFPSETTLTEAQTYLNLDKQAYADMRDRFMAICQEHGIVKKTMCGPERWQHAKNQLVLETPHLQEQLDHQAQEWMQDTGLAQRIPPLDDPDHEKYIKALNAFVRDIMKRWRDSQVARNPNRPDKLREKPTPEGDSEPAPTRPRRALDAQRPAPIPMDTSTATRAATLDPRIDPSLLQASTGPATYQVPSLYAEQYTAALPDAMPAYFRLSPQSAVEGVPKLWLGVLSHSSMAGLQASSIIRYTYPNPVLMLMQQTESASTGVV</sequence>
<protein>
    <submittedName>
        <fullName evidence="1">Uncharacterized protein</fullName>
    </submittedName>
</protein>